<accession>A3VKI8</accession>
<sequence length="243" mass="26015">MRAKSILLFVAAVAFALGPFLVPGFGGFDPNLYPNPQIDPPVQPAGYAFAIWGPIYLWLVASTGFGLLERHDVADWDPMRLPLLVSLVIGAIWLPVAMVSPIWATILIFTMLISAAIAMHRAPDRDRWWAAAPVAFYTGWLTAASFASLGLTGAGFGIVLGEVGWALICIAMALGVALFIHAGRRHEWVYFLSVIWAIFAIAVKNWGDVWIVVGAAGVGVVVLSVALVRSIVGRARHGVDAAA</sequence>
<evidence type="ECO:0000313" key="3">
    <source>
        <dbReference type="Proteomes" id="UP000002931"/>
    </source>
</evidence>
<feature type="transmembrane region" description="Helical" evidence="1">
    <location>
        <begin position="134"/>
        <end position="157"/>
    </location>
</feature>
<feature type="transmembrane region" description="Helical" evidence="1">
    <location>
        <begin position="209"/>
        <end position="228"/>
    </location>
</feature>
<keyword evidence="3" id="KW-1185">Reference proteome</keyword>
<feature type="transmembrane region" description="Helical" evidence="1">
    <location>
        <begin position="163"/>
        <end position="180"/>
    </location>
</feature>
<dbReference type="OrthoDB" id="5189031at2"/>
<dbReference type="RefSeq" id="WP_008329197.1">
    <property type="nucleotide sequence ID" value="NZ_CH902578.1"/>
</dbReference>
<name>A3VKI8_9RHOB</name>
<keyword evidence="1" id="KW-0472">Membrane</keyword>
<feature type="transmembrane region" description="Helical" evidence="1">
    <location>
        <begin position="80"/>
        <end position="96"/>
    </location>
</feature>
<dbReference type="HOGENOM" id="CLU_067293_2_0_5"/>
<evidence type="ECO:0000313" key="2">
    <source>
        <dbReference type="EMBL" id="EAQ11312.1"/>
    </source>
</evidence>
<dbReference type="AlphaFoldDB" id="A3VKI8"/>
<proteinExistence type="predicted"/>
<dbReference type="STRING" id="314271.RB2654_04766"/>
<feature type="transmembrane region" description="Helical" evidence="1">
    <location>
        <begin position="48"/>
        <end position="68"/>
    </location>
</feature>
<dbReference type="eggNOG" id="ENOG502Z8YM">
    <property type="taxonomic scope" value="Bacteria"/>
</dbReference>
<feature type="transmembrane region" description="Helical" evidence="1">
    <location>
        <begin position="102"/>
        <end position="122"/>
    </location>
</feature>
<organism evidence="2 3">
    <name type="scientific">Maritimibacter alkaliphilus HTCC2654</name>
    <dbReference type="NCBI Taxonomy" id="314271"/>
    <lineage>
        <taxon>Bacteria</taxon>
        <taxon>Pseudomonadati</taxon>
        <taxon>Pseudomonadota</taxon>
        <taxon>Alphaproteobacteria</taxon>
        <taxon>Rhodobacterales</taxon>
        <taxon>Roseobacteraceae</taxon>
        <taxon>Maritimibacter</taxon>
    </lineage>
</organism>
<gene>
    <name evidence="2" type="ORF">RB2654_04766</name>
</gene>
<evidence type="ECO:0000256" key="1">
    <source>
        <dbReference type="SAM" id="Phobius"/>
    </source>
</evidence>
<dbReference type="EMBL" id="AAMT01000017">
    <property type="protein sequence ID" value="EAQ11312.1"/>
    <property type="molecule type" value="Genomic_DNA"/>
</dbReference>
<keyword evidence="1" id="KW-0812">Transmembrane</keyword>
<dbReference type="Proteomes" id="UP000002931">
    <property type="component" value="Unassembled WGS sequence"/>
</dbReference>
<feature type="transmembrane region" description="Helical" evidence="1">
    <location>
        <begin position="187"/>
        <end position="203"/>
    </location>
</feature>
<reference evidence="2 3" key="1">
    <citation type="journal article" date="2010" name="J. Bacteriol.">
        <title>Genome sequences of Pelagibaca bermudensis HTCC2601T and Maritimibacter alkaliphilus HTCC2654T, the type strains of two marine Roseobacter genera.</title>
        <authorList>
            <person name="Thrash J.C."/>
            <person name="Cho J.C."/>
            <person name="Ferriera S."/>
            <person name="Johnson J."/>
            <person name="Vergin K.L."/>
            <person name="Giovannoni S.J."/>
        </authorList>
    </citation>
    <scope>NUCLEOTIDE SEQUENCE [LARGE SCALE GENOMIC DNA]</scope>
    <source>
        <strain evidence="2 3">HTCC2654</strain>
    </source>
</reference>
<protein>
    <submittedName>
        <fullName evidence="2">Uncharacterized protein</fullName>
    </submittedName>
</protein>
<comment type="caution">
    <text evidence="2">The sequence shown here is derived from an EMBL/GenBank/DDBJ whole genome shotgun (WGS) entry which is preliminary data.</text>
</comment>
<keyword evidence="1" id="KW-1133">Transmembrane helix</keyword>